<name>A0A076YL80_9CAUD</name>
<dbReference type="GeneID" id="22109869"/>
<dbReference type="InterPro" id="IPR036514">
    <property type="entry name" value="SGNH_hydro_sf"/>
</dbReference>
<organism evidence="1 2">
    <name type="scientific">Mesorhizobium phage vB_MloP_Lo5R7ANS</name>
    <dbReference type="NCBI Taxonomy" id="1527771"/>
    <lineage>
        <taxon>Viruses</taxon>
        <taxon>Duplodnaviria</taxon>
        <taxon>Heunggongvirae</taxon>
        <taxon>Uroviricota</taxon>
        <taxon>Caudoviricetes</taxon>
        <taxon>Autographivirales</taxon>
        <taxon>Pairvirus</taxon>
        <taxon>Pairvirus Lo5R7ANS</taxon>
    </lineage>
</organism>
<dbReference type="KEGG" id="vg:22109869"/>
<keyword evidence="2" id="KW-1185">Reference proteome</keyword>
<sequence>MGILMPVLRRTLWVPPGGGGGEPVLPSLYLGQVATKSTIPSNRSTTNKQANSRSHHIARDNITSLQIELPNWYWIRSSAGPEQGSGGNITYSASIEYPEGVFTQVLFGGATSGVCADNTALLSDAVAVTIPDGASFWVRTYANAVGAIVFLEGNVGYSQRDAANGELYEYAASGITNKTMGGTLVDNGATSNPIFRPTAIVAQTRKPSVLIIGDSRDWGFTDTHDGSGDLGDLARSIGPSYGYINAACAGDKFSAFNTASARRRELQQYVSHVIIGDAINSLRSGGSGQNKTAATVLAELQTTLEFFTDKVRFTTTCGGPQTTSTDSWATLENQTYNANWQQVVAYNDAIRAGVANSAGFFEIADWVESSRNSGKWWVNGTALATTTDGLHATQASYLRIKNSGAVNPALLTRAGL</sequence>
<dbReference type="EMBL" id="KM199771">
    <property type="protein sequence ID" value="AIK68532.1"/>
    <property type="molecule type" value="Genomic_DNA"/>
</dbReference>
<accession>A0A076YL80</accession>
<evidence type="ECO:0000313" key="2">
    <source>
        <dbReference type="Proteomes" id="UP000201609"/>
    </source>
</evidence>
<dbReference type="OrthoDB" id="38659at10239"/>
<protein>
    <submittedName>
        <fullName evidence="1">Uncharacterized protein</fullName>
    </submittedName>
</protein>
<dbReference type="Proteomes" id="UP000201609">
    <property type="component" value="Segment"/>
</dbReference>
<dbReference type="RefSeq" id="YP_009100109.1">
    <property type="nucleotide sequence ID" value="NC_025431.1"/>
</dbReference>
<gene>
    <name evidence="1" type="ORF">Lo5R7ANS_62</name>
</gene>
<dbReference type="Gene3D" id="3.40.50.1110">
    <property type="entry name" value="SGNH hydrolase"/>
    <property type="match status" value="1"/>
</dbReference>
<reference evidence="1 2" key="1">
    <citation type="submission" date="2014-07" db="EMBL/GenBank/DDBJ databases">
        <title>Genomic characterization of two T7-like Mesorhizobium loti phages vB_MloP_Lo5R7ANS and vB_MloP_Cp1R7ANS-C2.</title>
        <authorList>
            <person name="Halmillawewa A.P."/>
            <person name="Perry B."/>
            <person name="Gavard R."/>
            <person name="Yost C.K."/>
            <person name="Hynes M.F."/>
        </authorList>
    </citation>
    <scope>NUCLEOTIDE SEQUENCE [LARGE SCALE GENOMIC DNA]</scope>
</reference>
<dbReference type="SUPFAM" id="SSF52266">
    <property type="entry name" value="SGNH hydrolase"/>
    <property type="match status" value="1"/>
</dbReference>
<proteinExistence type="predicted"/>
<evidence type="ECO:0000313" key="1">
    <source>
        <dbReference type="EMBL" id="AIK68532.1"/>
    </source>
</evidence>